<dbReference type="GO" id="GO:0000813">
    <property type="term" value="C:ESCRT I complex"/>
    <property type="evidence" value="ECO:0007669"/>
    <property type="project" value="TreeGrafter"/>
</dbReference>
<dbReference type="PROSITE" id="PS51322">
    <property type="entry name" value="UEV"/>
    <property type="match status" value="1"/>
</dbReference>
<dbReference type="STRING" id="1537102.L1LED9"/>
<sequence>MEQALKKYFKNWTIILTDLRILLEKYQYLSASIHTSKGSTTLNIGGSIPYIFSGAVYNAPILICLLTNYPFTPPSIYVVPTETIKIIKGHPYVNLKGGVTIPYISSWTHKSTLVAAVNQLQQVFNKMSPIYSVAPNIPTINSATSKSSITNGTDVITSPEDQFKKYNLSSRAKAAICAANDSIIASIKANRTTSVRDYHYNLKKYELHRKVLLSWVSVSLDLNTILHEAQTSKDKLQSRLDLVDTRDLESLNNDLGLILSQILQYKERISALEEDKQNSFLDIEKVVKFENKDSERLCNQIEREATANDMLEFLHSIYKKNRISTKTYVKELRLLSHDLFVAKMNREKLVKNLS</sequence>
<evidence type="ECO:0000256" key="3">
    <source>
        <dbReference type="ARBA" id="ARBA00022448"/>
    </source>
</evidence>
<dbReference type="Proteomes" id="UP000031512">
    <property type="component" value="Unassembled WGS sequence"/>
</dbReference>
<feature type="domain" description="UEV" evidence="9">
    <location>
        <begin position="1"/>
        <end position="134"/>
    </location>
</feature>
<dbReference type="VEuPathDB" id="PiroplasmaDB:BEWA_038090"/>
<dbReference type="InterPro" id="IPR017916">
    <property type="entry name" value="SB_dom"/>
</dbReference>
<keyword evidence="11" id="KW-1185">Reference proteome</keyword>
<evidence type="ECO:0000259" key="9">
    <source>
        <dbReference type="PROSITE" id="PS51322"/>
    </source>
</evidence>
<dbReference type="GO" id="GO:0043130">
    <property type="term" value="F:ubiquitin binding"/>
    <property type="evidence" value="ECO:0007669"/>
    <property type="project" value="TreeGrafter"/>
</dbReference>
<dbReference type="GeneID" id="15803136"/>
<evidence type="ECO:0000256" key="2">
    <source>
        <dbReference type="ARBA" id="ARBA00009594"/>
    </source>
</evidence>
<dbReference type="OrthoDB" id="306304at2759"/>
<comment type="similarity">
    <text evidence="2">Belongs to the ubiquitin-conjugating enzyme family. UEV subfamily.</text>
</comment>
<reference evidence="10 11" key="1">
    <citation type="journal article" date="2012" name="BMC Genomics">
        <title>Comparative genomic analysis and phylogenetic position of Theileria equi.</title>
        <authorList>
            <person name="Kappmeyer L.S."/>
            <person name="Thiagarajan M."/>
            <person name="Herndon D.R."/>
            <person name="Ramsay J.D."/>
            <person name="Caler E."/>
            <person name="Djikeng A."/>
            <person name="Gillespie J.J."/>
            <person name="Lau A.O."/>
            <person name="Roalson E.H."/>
            <person name="Silva J.C."/>
            <person name="Silva M.G."/>
            <person name="Suarez C.E."/>
            <person name="Ueti M.W."/>
            <person name="Nene V.M."/>
            <person name="Mealey R.H."/>
            <person name="Knowles D.P."/>
            <person name="Brayton K.A."/>
        </authorList>
    </citation>
    <scope>NUCLEOTIDE SEQUENCE [LARGE SCALE GENOMIC DNA]</scope>
    <source>
        <strain evidence="10 11">WA</strain>
    </source>
</reference>
<evidence type="ECO:0000313" key="11">
    <source>
        <dbReference type="Proteomes" id="UP000031512"/>
    </source>
</evidence>
<protein>
    <recommendedName>
        <fullName evidence="12">UEV domain-containing protein</fullName>
    </recommendedName>
</protein>
<evidence type="ECO:0000313" key="10">
    <source>
        <dbReference type="EMBL" id="EKX73772.1"/>
    </source>
</evidence>
<evidence type="ECO:0000256" key="6">
    <source>
        <dbReference type="ARBA" id="ARBA00023054"/>
    </source>
</evidence>
<evidence type="ECO:0000259" key="8">
    <source>
        <dbReference type="PROSITE" id="PS51312"/>
    </source>
</evidence>
<dbReference type="RefSeq" id="XP_004833224.1">
    <property type="nucleotide sequence ID" value="XM_004833167.1"/>
</dbReference>
<evidence type="ECO:0000256" key="5">
    <source>
        <dbReference type="ARBA" id="ARBA00022927"/>
    </source>
</evidence>
<dbReference type="SUPFAM" id="SSF140111">
    <property type="entry name" value="Endosomal sorting complex assembly domain"/>
    <property type="match status" value="1"/>
</dbReference>
<dbReference type="eggNOG" id="KOG2391">
    <property type="taxonomic scope" value="Eukaryota"/>
</dbReference>
<keyword evidence="3 7" id="KW-0813">Transport</keyword>
<dbReference type="GO" id="GO:0008333">
    <property type="term" value="P:endosome to lysosome transport"/>
    <property type="evidence" value="ECO:0007669"/>
    <property type="project" value="TreeGrafter"/>
</dbReference>
<keyword evidence="6" id="KW-0175">Coiled coil</keyword>
<name>L1LED9_THEEQ</name>
<evidence type="ECO:0000256" key="1">
    <source>
        <dbReference type="ARBA" id="ARBA00004177"/>
    </source>
</evidence>
<dbReference type="Pfam" id="PF05743">
    <property type="entry name" value="UEV"/>
    <property type="match status" value="1"/>
</dbReference>
<dbReference type="InterPro" id="IPR037202">
    <property type="entry name" value="ESCRT_assembly_dom"/>
</dbReference>
<evidence type="ECO:0008006" key="12">
    <source>
        <dbReference type="Google" id="ProtNLM"/>
    </source>
</evidence>
<organism evidence="10 11">
    <name type="scientific">Theileria equi strain WA</name>
    <dbReference type="NCBI Taxonomy" id="1537102"/>
    <lineage>
        <taxon>Eukaryota</taxon>
        <taxon>Sar</taxon>
        <taxon>Alveolata</taxon>
        <taxon>Apicomplexa</taxon>
        <taxon>Aconoidasida</taxon>
        <taxon>Piroplasmida</taxon>
        <taxon>Theileriidae</taxon>
        <taxon>Theileria</taxon>
    </lineage>
</organism>
<evidence type="ECO:0000256" key="7">
    <source>
        <dbReference type="PROSITE-ProRule" id="PRU00644"/>
    </source>
</evidence>
<dbReference type="PANTHER" id="PTHR23306">
    <property type="entry name" value="TUMOR SUSCEPTIBILITY GENE 101 PROTEIN-RELATED"/>
    <property type="match status" value="1"/>
</dbReference>
<dbReference type="SUPFAM" id="SSF54495">
    <property type="entry name" value="UBC-like"/>
    <property type="match status" value="1"/>
</dbReference>
<accession>L1LED9</accession>
<dbReference type="PROSITE" id="PS51312">
    <property type="entry name" value="SB"/>
    <property type="match status" value="1"/>
</dbReference>
<dbReference type="InterPro" id="IPR016135">
    <property type="entry name" value="UBQ-conjugating_enzyme/RWD"/>
</dbReference>
<dbReference type="Gene3D" id="3.10.110.10">
    <property type="entry name" value="Ubiquitin Conjugating Enzyme"/>
    <property type="match status" value="1"/>
</dbReference>
<dbReference type="PANTHER" id="PTHR23306:SF3">
    <property type="entry name" value="TUMOR SUPPRESSOR PROTEIN 101"/>
    <property type="match status" value="1"/>
</dbReference>
<evidence type="ECO:0000256" key="4">
    <source>
        <dbReference type="ARBA" id="ARBA00022753"/>
    </source>
</evidence>
<proteinExistence type="inferred from homology"/>
<dbReference type="InterPro" id="IPR008883">
    <property type="entry name" value="UEV_N"/>
</dbReference>
<comment type="caution">
    <text evidence="10">The sequence shown here is derived from an EMBL/GenBank/DDBJ whole genome shotgun (WGS) entry which is preliminary data.</text>
</comment>
<dbReference type="GO" id="GO:0015031">
    <property type="term" value="P:protein transport"/>
    <property type="evidence" value="ECO:0007669"/>
    <property type="project" value="UniProtKB-UniRule"/>
</dbReference>
<keyword evidence="5 7" id="KW-0653">Protein transport</keyword>
<dbReference type="EMBL" id="ACOU01000002">
    <property type="protein sequence ID" value="EKX73772.1"/>
    <property type="molecule type" value="Genomic_DNA"/>
</dbReference>
<gene>
    <name evidence="10" type="ORF">BEWA_038090</name>
</gene>
<dbReference type="KEGG" id="beq:BEWA_038090"/>
<feature type="domain" description="SB" evidence="8">
    <location>
        <begin position="291"/>
        <end position="354"/>
    </location>
</feature>
<keyword evidence="4" id="KW-0967">Endosome</keyword>
<comment type="subcellular location">
    <subcellularLocation>
        <location evidence="1">Endosome</location>
    </subcellularLocation>
</comment>
<dbReference type="AlphaFoldDB" id="L1LED9"/>
<dbReference type="InterPro" id="IPR052070">
    <property type="entry name" value="ESCRT-I_UEV_domain"/>
</dbReference>
<dbReference type="CDD" id="cd11685">
    <property type="entry name" value="UEV_TSG101-like"/>
    <property type="match status" value="1"/>
</dbReference>